<protein>
    <recommendedName>
        <fullName evidence="7">Palmitoyltransferase</fullName>
        <ecNumber evidence="7">2.3.1.225</ecNumber>
    </recommendedName>
</protein>
<dbReference type="EC" id="2.3.1.225" evidence="7"/>
<reference evidence="9" key="1">
    <citation type="submission" date="2022-11" db="EMBL/GenBank/DDBJ databases">
        <authorList>
            <person name="Kikuchi T."/>
        </authorList>
    </citation>
    <scope>NUCLEOTIDE SEQUENCE</scope>
    <source>
        <strain evidence="9">PS1010</strain>
    </source>
</reference>
<dbReference type="GO" id="GO:0016020">
    <property type="term" value="C:membrane"/>
    <property type="evidence" value="ECO:0007669"/>
    <property type="project" value="UniProtKB-SubCell"/>
</dbReference>
<evidence type="ECO:0000259" key="8">
    <source>
        <dbReference type="Pfam" id="PF01529"/>
    </source>
</evidence>
<evidence type="ECO:0000313" key="10">
    <source>
        <dbReference type="Proteomes" id="UP001152747"/>
    </source>
</evidence>
<dbReference type="PANTHER" id="PTHR12246">
    <property type="entry name" value="PALMITOYLTRANSFERASE ZDHHC16"/>
    <property type="match status" value="1"/>
</dbReference>
<dbReference type="OrthoDB" id="331948at2759"/>
<keyword evidence="4 7" id="KW-1133">Transmembrane helix</keyword>
<evidence type="ECO:0000256" key="5">
    <source>
        <dbReference type="ARBA" id="ARBA00023136"/>
    </source>
</evidence>
<comment type="similarity">
    <text evidence="7">Belongs to the DHHC palmitoyltransferase family.</text>
</comment>
<keyword evidence="10" id="KW-1185">Reference proteome</keyword>
<proteinExistence type="inferred from homology"/>
<dbReference type="InterPro" id="IPR039859">
    <property type="entry name" value="PFA4/ZDH16/20/ERF2-like"/>
</dbReference>
<keyword evidence="2 7" id="KW-0808">Transferase</keyword>
<evidence type="ECO:0000256" key="7">
    <source>
        <dbReference type="RuleBase" id="RU079119"/>
    </source>
</evidence>
<gene>
    <name evidence="9" type="ORF">CAMP_LOCUS6906</name>
</gene>
<dbReference type="InterPro" id="IPR001594">
    <property type="entry name" value="Palmitoyltrfase_DHHC"/>
</dbReference>
<evidence type="ECO:0000256" key="2">
    <source>
        <dbReference type="ARBA" id="ARBA00022679"/>
    </source>
</evidence>
<dbReference type="EMBL" id="CANHGI010000003">
    <property type="protein sequence ID" value="CAI5444269.1"/>
    <property type="molecule type" value="Genomic_DNA"/>
</dbReference>
<feature type="transmembrane region" description="Helical" evidence="7">
    <location>
        <begin position="30"/>
        <end position="48"/>
    </location>
</feature>
<comment type="catalytic activity">
    <reaction evidence="7">
        <text>L-cysteinyl-[protein] + hexadecanoyl-CoA = S-hexadecanoyl-L-cysteinyl-[protein] + CoA</text>
        <dbReference type="Rhea" id="RHEA:36683"/>
        <dbReference type="Rhea" id="RHEA-COMP:10131"/>
        <dbReference type="Rhea" id="RHEA-COMP:11032"/>
        <dbReference type="ChEBI" id="CHEBI:29950"/>
        <dbReference type="ChEBI" id="CHEBI:57287"/>
        <dbReference type="ChEBI" id="CHEBI:57379"/>
        <dbReference type="ChEBI" id="CHEBI:74151"/>
        <dbReference type="EC" id="2.3.1.225"/>
    </reaction>
</comment>
<comment type="domain">
    <text evidence="7">The DHHC domain is required for palmitoyltransferase activity.</text>
</comment>
<dbReference type="PROSITE" id="PS50216">
    <property type="entry name" value="DHHC"/>
    <property type="match status" value="1"/>
</dbReference>
<evidence type="ECO:0000256" key="1">
    <source>
        <dbReference type="ARBA" id="ARBA00004141"/>
    </source>
</evidence>
<name>A0A9P1IFF4_9PELO</name>
<organism evidence="9 10">
    <name type="scientific">Caenorhabditis angaria</name>
    <dbReference type="NCBI Taxonomy" id="860376"/>
    <lineage>
        <taxon>Eukaryota</taxon>
        <taxon>Metazoa</taxon>
        <taxon>Ecdysozoa</taxon>
        <taxon>Nematoda</taxon>
        <taxon>Chromadorea</taxon>
        <taxon>Rhabditida</taxon>
        <taxon>Rhabditina</taxon>
        <taxon>Rhabditomorpha</taxon>
        <taxon>Rhabditoidea</taxon>
        <taxon>Rhabditidae</taxon>
        <taxon>Peloderinae</taxon>
        <taxon>Caenorhabditis</taxon>
    </lineage>
</organism>
<keyword evidence="5 7" id="KW-0472">Membrane</keyword>
<dbReference type="AlphaFoldDB" id="A0A9P1IFF4"/>
<evidence type="ECO:0000256" key="4">
    <source>
        <dbReference type="ARBA" id="ARBA00022989"/>
    </source>
</evidence>
<evidence type="ECO:0000313" key="9">
    <source>
        <dbReference type="EMBL" id="CAI5444269.1"/>
    </source>
</evidence>
<keyword evidence="6 7" id="KW-0012">Acyltransferase</keyword>
<feature type="domain" description="Palmitoyltransferase DHHC" evidence="8">
    <location>
        <begin position="104"/>
        <end position="245"/>
    </location>
</feature>
<dbReference type="Proteomes" id="UP001152747">
    <property type="component" value="Unassembled WGS sequence"/>
</dbReference>
<keyword evidence="3 7" id="KW-0812">Transmembrane</keyword>
<comment type="subcellular location">
    <subcellularLocation>
        <location evidence="1">Membrane</location>
        <topology evidence="1">Multi-pass membrane protein</topology>
    </subcellularLocation>
</comment>
<evidence type="ECO:0000256" key="3">
    <source>
        <dbReference type="ARBA" id="ARBA00022692"/>
    </source>
</evidence>
<feature type="transmembrane region" description="Helical" evidence="7">
    <location>
        <begin position="151"/>
        <end position="173"/>
    </location>
</feature>
<accession>A0A9P1IFF4</accession>
<evidence type="ECO:0000256" key="6">
    <source>
        <dbReference type="ARBA" id="ARBA00023315"/>
    </source>
</evidence>
<dbReference type="GO" id="GO:0019706">
    <property type="term" value="F:protein-cysteine S-palmitoyltransferase activity"/>
    <property type="evidence" value="ECO:0007669"/>
    <property type="project" value="UniProtKB-EC"/>
</dbReference>
<feature type="transmembrane region" description="Helical" evidence="7">
    <location>
        <begin position="68"/>
        <end position="87"/>
    </location>
</feature>
<dbReference type="Pfam" id="PF01529">
    <property type="entry name" value="DHHC"/>
    <property type="match status" value="1"/>
</dbReference>
<comment type="caution">
    <text evidence="9">The sequence shown here is derived from an EMBL/GenBank/DDBJ whole genome shotgun (WGS) entry which is preliminary data.</text>
</comment>
<feature type="transmembrane region" description="Helical" evidence="7">
    <location>
        <begin position="216"/>
        <end position="240"/>
    </location>
</feature>
<sequence>MECLAVFNTIVSNCIKKFGGIKHDKIAMKWLSRMFLAVFLVLLAVFLYDVCFKIIPYEIKHAPSYFSIFWRMVLVIYLTYTVLFHYFQCMLKEPIVVPKFEGQRRRICKLCNVVKCKLTHHCSNCEKCIYKMDHHCPWIGQCVGAHNQVNFISFLIFMSIGCIAFFTLGATFWTNHFQVISERGIVRTLLDCDQSVPSVVKFNPFVFMFVCEKNHFGFEVTVLAMTMLFVFATTFIFSLIQVKKICLEQFFVKDTLEKSERLTLELLVFRWRRYFGLRDEESFLTAFLVPNNREPFQYYEL</sequence>